<evidence type="ECO:0000313" key="2">
    <source>
        <dbReference type="Proteomes" id="UP001201985"/>
    </source>
</evidence>
<dbReference type="Gene3D" id="3.90.550.10">
    <property type="entry name" value="Spore Coat Polysaccharide Biosynthesis Protein SpsA, Chain A"/>
    <property type="match status" value="1"/>
</dbReference>
<dbReference type="InterPro" id="IPR018641">
    <property type="entry name" value="Trfase_1_rSAM/seldom-assoc"/>
</dbReference>
<name>A0ABS9W778_9PROT</name>
<accession>A0ABS9W778</accession>
<protein>
    <submittedName>
        <fullName evidence="1">DUF2064 domain-containing protein</fullName>
    </submittedName>
</protein>
<dbReference type="Pfam" id="PF09837">
    <property type="entry name" value="DUF2064"/>
    <property type="match status" value="1"/>
</dbReference>
<comment type="caution">
    <text evidence="1">The sequence shown here is derived from an EMBL/GenBank/DDBJ whole genome shotgun (WGS) entry which is preliminary data.</text>
</comment>
<evidence type="ECO:0000313" key="1">
    <source>
        <dbReference type="EMBL" id="MCI0755087.1"/>
    </source>
</evidence>
<keyword evidence="2" id="KW-1185">Reference proteome</keyword>
<dbReference type="SUPFAM" id="SSF53448">
    <property type="entry name" value="Nucleotide-diphospho-sugar transferases"/>
    <property type="match status" value="1"/>
</dbReference>
<dbReference type="Proteomes" id="UP001201985">
    <property type="component" value="Unassembled WGS sequence"/>
</dbReference>
<gene>
    <name evidence="1" type="ORF">MON41_15305</name>
</gene>
<dbReference type="RefSeq" id="WP_120009415.1">
    <property type="nucleotide sequence ID" value="NZ_JALBUU010000028.1"/>
</dbReference>
<dbReference type="PANTHER" id="PTHR36529">
    <property type="entry name" value="SLL1095 PROTEIN"/>
    <property type="match status" value="1"/>
</dbReference>
<sequence>MTAAIAIFVKTPGLSPLKTRLAAGMGNAAASRFHVLAAAAVAAAARGADDVVQGYWAVAEEAGCDAGIWRGFPALWQGEGGLGQRLDRIYASLMKRHDRVLLVGADMPALTPALIRQAVARLDDPDCPYTLGPAEDGGFWLFGGRAPVPAETWAAVPYSTSGTADALRYALRNRGGLSLLPTRRDIDTADDLPPLRDALRGLAEPSPEQQRLAAWLEEVRLPG</sequence>
<dbReference type="EMBL" id="JALBUU010000028">
    <property type="protein sequence ID" value="MCI0755087.1"/>
    <property type="molecule type" value="Genomic_DNA"/>
</dbReference>
<dbReference type="InterPro" id="IPR029044">
    <property type="entry name" value="Nucleotide-diphossugar_trans"/>
</dbReference>
<organism evidence="1 2">
    <name type="scientific">Teichococcus vastitatis</name>
    <dbReference type="NCBI Taxonomy" id="2307076"/>
    <lineage>
        <taxon>Bacteria</taxon>
        <taxon>Pseudomonadati</taxon>
        <taxon>Pseudomonadota</taxon>
        <taxon>Alphaproteobacteria</taxon>
        <taxon>Acetobacterales</taxon>
        <taxon>Roseomonadaceae</taxon>
        <taxon>Roseomonas</taxon>
    </lineage>
</organism>
<proteinExistence type="predicted"/>
<reference evidence="1 2" key="1">
    <citation type="submission" date="2022-03" db="EMBL/GenBank/DDBJ databases">
        <title>Complete genome analysis of Roseomonas KG 17.1 : a prolific producer of plant growth promoters.</title>
        <authorList>
            <person name="Saadouli I."/>
            <person name="Najjari A."/>
            <person name="Mosbah A."/>
            <person name="Ouzari H.I."/>
        </authorList>
    </citation>
    <scope>NUCLEOTIDE SEQUENCE [LARGE SCALE GENOMIC DNA]</scope>
    <source>
        <strain evidence="1 2">KG17-1</strain>
    </source>
</reference>
<dbReference type="PANTHER" id="PTHR36529:SF1">
    <property type="entry name" value="GLYCOSYLTRANSFERASE"/>
    <property type="match status" value="1"/>
</dbReference>